<dbReference type="Proteomes" id="UP000002254">
    <property type="component" value="Chromosome 4"/>
</dbReference>
<keyword evidence="8 16" id="KW-0862">Zinc</keyword>
<evidence type="ECO:0000256" key="11">
    <source>
        <dbReference type="ARBA" id="ARBA00023157"/>
    </source>
</evidence>
<evidence type="ECO:0000256" key="2">
    <source>
        <dbReference type="ARBA" id="ARBA00007885"/>
    </source>
</evidence>
<dbReference type="CDD" id="cd00063">
    <property type="entry name" value="FN3"/>
    <property type="match status" value="2"/>
</dbReference>
<dbReference type="Gene3D" id="2.60.40.10">
    <property type="entry name" value="Immunoglobulins"/>
    <property type="match status" value="2"/>
</dbReference>
<evidence type="ECO:0000256" key="15">
    <source>
        <dbReference type="ARBA" id="ARBA00064803"/>
    </source>
</evidence>
<comment type="similarity">
    <text evidence="2 16">Belongs to the type I cytokine receptor family. Type 1 subfamily.</text>
</comment>
<feature type="region of interest" description="Disordered" evidence="17">
    <location>
        <begin position="485"/>
        <end position="561"/>
    </location>
</feature>
<evidence type="ECO:0000259" key="18">
    <source>
        <dbReference type="PROSITE" id="PS50853"/>
    </source>
</evidence>
<dbReference type="SUPFAM" id="SSF49265">
    <property type="entry name" value="Fibronectin type III"/>
    <property type="match status" value="2"/>
</dbReference>
<dbReference type="InterPro" id="IPR036116">
    <property type="entry name" value="FN3_sf"/>
</dbReference>
<keyword evidence="4 16" id="KW-0812">Transmembrane</keyword>
<comment type="subcellular location">
    <subcellularLocation>
        <location evidence="1 16">Membrane</location>
        <topology evidence="1 16">Single-pass type I membrane protein</topology>
    </subcellularLocation>
</comment>
<evidence type="ECO:0000256" key="7">
    <source>
        <dbReference type="ARBA" id="ARBA00022737"/>
    </source>
</evidence>
<evidence type="ECO:0000313" key="19">
    <source>
        <dbReference type="Ensembl" id="ENSCAFP00000046762.2"/>
    </source>
</evidence>
<feature type="compositionally biased region" description="Basic and acidic residues" evidence="17">
    <location>
        <begin position="632"/>
        <end position="651"/>
    </location>
</feature>
<dbReference type="PANTHER" id="PTHR23036">
    <property type="entry name" value="CYTOKINE RECEPTOR"/>
    <property type="match status" value="1"/>
</dbReference>
<dbReference type="SMART" id="SM00060">
    <property type="entry name" value="FN3"/>
    <property type="match status" value="2"/>
</dbReference>
<feature type="domain" description="Fibronectin type-III" evidence="18">
    <location>
        <begin position="187"/>
        <end position="288"/>
    </location>
</feature>
<dbReference type="InterPro" id="IPR015152">
    <property type="entry name" value="Growth/epo_recpt_lig-bind"/>
</dbReference>
<feature type="region of interest" description="Disordered" evidence="17">
    <location>
        <begin position="78"/>
        <end position="195"/>
    </location>
</feature>
<feature type="compositionally biased region" description="Basic and acidic residues" evidence="17">
    <location>
        <begin position="489"/>
        <end position="501"/>
    </location>
</feature>
<keyword evidence="10 16" id="KW-0472">Membrane</keyword>
<dbReference type="InterPro" id="IPR013783">
    <property type="entry name" value="Ig-like_fold"/>
</dbReference>
<dbReference type="InterPro" id="IPR050379">
    <property type="entry name" value="Type-I_Cytokine_Rcpt"/>
</dbReference>
<evidence type="ECO:0000256" key="14">
    <source>
        <dbReference type="ARBA" id="ARBA00053754"/>
    </source>
</evidence>
<comment type="function">
    <text evidence="14 16">This is a receptor for the anterior pituitary hormone prolactin.</text>
</comment>
<keyword evidence="6" id="KW-0732">Signal</keyword>
<evidence type="ECO:0000256" key="17">
    <source>
        <dbReference type="SAM" id="MobiDB-lite"/>
    </source>
</evidence>
<reference evidence="19" key="2">
    <citation type="submission" date="2025-08" db="UniProtKB">
        <authorList>
            <consortium name="Ensembl"/>
        </authorList>
    </citation>
    <scope>IDENTIFICATION</scope>
</reference>
<evidence type="ECO:0000256" key="4">
    <source>
        <dbReference type="ARBA" id="ARBA00022692"/>
    </source>
</evidence>
<dbReference type="Ensembl" id="ENSCAFT00000070484.2">
    <property type="protein sequence ID" value="ENSCAFP00000046762.2"/>
    <property type="gene ID" value="ENSCAFG00000018782.5"/>
</dbReference>
<dbReference type="PANTHER" id="PTHR23036:SF86">
    <property type="entry name" value="PROLACTIN RECEPTOR"/>
    <property type="match status" value="1"/>
</dbReference>
<keyword evidence="12 16" id="KW-0675">Receptor</keyword>
<evidence type="ECO:0000256" key="3">
    <source>
        <dbReference type="ARBA" id="ARBA00019818"/>
    </source>
</evidence>
<dbReference type="InterPro" id="IPR003961">
    <property type="entry name" value="FN3_dom"/>
</dbReference>
<feature type="compositionally biased region" description="Polar residues" evidence="17">
    <location>
        <begin position="545"/>
        <end position="561"/>
    </location>
</feature>
<protein>
    <recommendedName>
        <fullName evidence="3 16">Prolactin receptor</fullName>
        <shortName evidence="16">PRL-R</shortName>
    </recommendedName>
</protein>
<dbReference type="GO" id="GO:0046872">
    <property type="term" value="F:metal ion binding"/>
    <property type="evidence" value="ECO:0007669"/>
    <property type="project" value="UniProtKB-KW"/>
</dbReference>
<sequence>MCSAYYCLARGIGRCSLSGRRAALVSHPHPPSGIIGHFLSAPWLMPAPPRPKHLPHLAKLAGSGHSPAAENHCFASSKEHEGCNTGSSSNEERVNKCTELSRFPRSHGRGPEVPRRPAPGLPRPAPPRPAPPLPAPPPPSRRSRSVPPDRTRCRRRGPARSADPRVPARQRPRTDRPTWLPGPRQSPPGKPEILKCRSPEKETFTCWWKPGDDGGLPTNYTLTYHKEGETLTHECPDYITSGPNSCYFNKKHTSIWTMYIITINATNQMGSSSSDPRYVDVTYIVEPDPPVNLTLELKQPEDKKPYLWMKWYPPTLVDVRSGWLTLQYEIRLKPKKATEWETHFAGQQTQFKILSLYPGQKYLVQVRCKPDHGFWSEWSPESSIQIPNDVTMKDTIVWIFVAVLSAVICLIMVVAVALKGHSMVTCILPPVPGPKIKGFDTHLLEKGKSEELLSALGCQDFPPTSDCEDLLVEFLEVDDSEDQQLMPAHPKEHPGQERKPTPLDPDSDSGRGSCDSPSLLSKKCEEARADPSAFNTPKSVEKPENPQTNVTYTWGSRSTSSEGKIPYFAAGGFKSSTWPLPQPPSQHSPRSSYHNIADVCKLNMGTAGASATLLDKTDTRALRSSKTTETGGEEKAAGQREVESFHSKTDQDTPWLLPQEKTPLISVRPLDYVEIHKVNKDGALSLLPKQKENSGQAEKPSTPEASKEYAKVSRVMDNNILVLVQEPRAQNLASFEEPAKEAAPSHQQNQAEEDLASFTSAPSGCGLQRAGLDYLDPTCFMHSFQ</sequence>
<keyword evidence="9 16" id="KW-1133">Transmembrane helix</keyword>
<feature type="domain" description="Fibronectin type-III" evidence="18">
    <location>
        <begin position="289"/>
        <end position="389"/>
    </location>
</feature>
<evidence type="ECO:0000256" key="13">
    <source>
        <dbReference type="ARBA" id="ARBA00023180"/>
    </source>
</evidence>
<comment type="subunit">
    <text evidence="15 16">Interacts with SMARCA1. Interacts with NEK3 and VAV2 and this interaction is prolactin-dependent.</text>
</comment>
<feature type="region of interest" description="Disordered" evidence="17">
    <location>
        <begin position="684"/>
        <end position="708"/>
    </location>
</feature>
<keyword evidence="5 16" id="KW-0479">Metal-binding</keyword>
<evidence type="ECO:0000256" key="10">
    <source>
        <dbReference type="ARBA" id="ARBA00023136"/>
    </source>
</evidence>
<comment type="domain">
    <text evidence="16">The box 1 motif is required for JAK interaction and/or activation.</text>
</comment>
<evidence type="ECO:0000256" key="16">
    <source>
        <dbReference type="RuleBase" id="RU365035"/>
    </source>
</evidence>
<comment type="domain">
    <text evidence="16">The WSXWS motif appears to be necessary for proper protein folding and thereby efficient intracellular transport and cell-surface receptor binding.</text>
</comment>
<evidence type="ECO:0000256" key="9">
    <source>
        <dbReference type="ARBA" id="ARBA00022989"/>
    </source>
</evidence>
<gene>
    <name evidence="16 19" type="primary">PRLR</name>
</gene>
<proteinExistence type="inferred from homology"/>
<keyword evidence="11 16" id="KW-1015">Disulfide bond</keyword>
<evidence type="ECO:0000256" key="1">
    <source>
        <dbReference type="ARBA" id="ARBA00004479"/>
    </source>
</evidence>
<dbReference type="FunFam" id="2.60.40.10:FF:000287">
    <property type="entry name" value="Prolactin receptor"/>
    <property type="match status" value="1"/>
</dbReference>
<keyword evidence="13" id="KW-0325">Glycoprotein</keyword>
<dbReference type="Pfam" id="PF09067">
    <property type="entry name" value="EpoR_lig-bind"/>
    <property type="match status" value="1"/>
</dbReference>
<reference evidence="19 20" key="1">
    <citation type="journal article" date="2005" name="Nature">
        <title>Genome sequence, comparative analysis and haplotype structure of the domestic dog.</title>
        <authorList>
            <consortium name="Broad Sequencing Platform"/>
            <person name="Lindblad-Toh K."/>
            <person name="Wade C.M."/>
            <person name="Mikkelsen T.S."/>
            <person name="Karlsson E.K."/>
            <person name="Jaffe D.B."/>
            <person name="Kamal M."/>
            <person name="Clamp M."/>
            <person name="Chang J.L."/>
            <person name="Kulbokas E.J. III"/>
            <person name="Zody M.C."/>
            <person name="Mauceli E."/>
            <person name="Xie X."/>
            <person name="Breen M."/>
            <person name="Wayne R.K."/>
            <person name="Ostrander E.A."/>
            <person name="Ponting C.P."/>
            <person name="Galibert F."/>
            <person name="Smith D.R."/>
            <person name="DeJong P.J."/>
            <person name="Kirkness E."/>
            <person name="Alvarez P."/>
            <person name="Biagi T."/>
            <person name="Brockman W."/>
            <person name="Butler J."/>
            <person name="Chin C.W."/>
            <person name="Cook A."/>
            <person name="Cuff J."/>
            <person name="Daly M.J."/>
            <person name="DeCaprio D."/>
            <person name="Gnerre S."/>
            <person name="Grabherr M."/>
            <person name="Kellis M."/>
            <person name="Kleber M."/>
            <person name="Bardeleben C."/>
            <person name="Goodstadt L."/>
            <person name="Heger A."/>
            <person name="Hitte C."/>
            <person name="Kim L."/>
            <person name="Koepfli K.P."/>
            <person name="Parker H.G."/>
            <person name="Pollinger J.P."/>
            <person name="Searle S.M."/>
            <person name="Sutter N.B."/>
            <person name="Thomas R."/>
            <person name="Webber C."/>
            <person name="Baldwin J."/>
            <person name="Abebe A."/>
            <person name="Abouelleil A."/>
            <person name="Aftuck L."/>
            <person name="Ait-Zahra M."/>
            <person name="Aldredge T."/>
            <person name="Allen N."/>
            <person name="An P."/>
            <person name="Anderson S."/>
            <person name="Antoine C."/>
            <person name="Arachchi H."/>
            <person name="Aslam A."/>
            <person name="Ayotte L."/>
            <person name="Bachantsang P."/>
            <person name="Barry A."/>
            <person name="Bayul T."/>
            <person name="Benamara M."/>
            <person name="Berlin A."/>
            <person name="Bessette D."/>
            <person name="Blitshteyn B."/>
            <person name="Bloom T."/>
            <person name="Blye J."/>
            <person name="Boguslavskiy L."/>
            <person name="Bonnet C."/>
            <person name="Boukhgalter B."/>
            <person name="Brown A."/>
            <person name="Cahill P."/>
            <person name="Calixte N."/>
            <person name="Camarata J."/>
            <person name="Cheshatsang Y."/>
            <person name="Chu J."/>
            <person name="Citroen M."/>
            <person name="Collymore A."/>
            <person name="Cooke P."/>
            <person name="Dawoe T."/>
            <person name="Daza R."/>
            <person name="Decktor K."/>
            <person name="DeGray S."/>
            <person name="Dhargay N."/>
            <person name="Dooley K."/>
            <person name="Dooley K."/>
            <person name="Dorje P."/>
            <person name="Dorjee K."/>
            <person name="Dorris L."/>
            <person name="Duffey N."/>
            <person name="Dupes A."/>
            <person name="Egbiremolen O."/>
            <person name="Elong R."/>
            <person name="Falk J."/>
            <person name="Farina A."/>
            <person name="Faro S."/>
            <person name="Ferguson D."/>
            <person name="Ferreira P."/>
            <person name="Fisher S."/>
            <person name="FitzGerald M."/>
            <person name="Foley K."/>
            <person name="Foley C."/>
            <person name="Franke A."/>
            <person name="Friedrich D."/>
            <person name="Gage D."/>
            <person name="Garber M."/>
            <person name="Gearin G."/>
            <person name="Giannoukos G."/>
            <person name="Goode T."/>
            <person name="Goyette A."/>
            <person name="Graham J."/>
            <person name="Grandbois E."/>
            <person name="Gyaltsen K."/>
            <person name="Hafez N."/>
            <person name="Hagopian D."/>
            <person name="Hagos B."/>
            <person name="Hall J."/>
            <person name="Healy C."/>
            <person name="Hegarty R."/>
            <person name="Honan T."/>
            <person name="Horn A."/>
            <person name="Houde N."/>
            <person name="Hughes L."/>
            <person name="Hunnicutt L."/>
            <person name="Husby M."/>
            <person name="Jester B."/>
            <person name="Jones C."/>
            <person name="Kamat A."/>
            <person name="Kanga B."/>
            <person name="Kells C."/>
            <person name="Khazanovich D."/>
            <person name="Kieu A.C."/>
            <person name="Kisner P."/>
            <person name="Kumar M."/>
            <person name="Lance K."/>
            <person name="Landers T."/>
            <person name="Lara M."/>
            <person name="Lee W."/>
            <person name="Leger J.P."/>
            <person name="Lennon N."/>
            <person name="Leuper L."/>
            <person name="LeVine S."/>
            <person name="Liu J."/>
            <person name="Liu X."/>
            <person name="Lokyitsang Y."/>
            <person name="Lokyitsang T."/>
            <person name="Lui A."/>
            <person name="Macdonald J."/>
            <person name="Major J."/>
            <person name="Marabella R."/>
            <person name="Maru K."/>
            <person name="Matthews C."/>
            <person name="McDonough S."/>
            <person name="Mehta T."/>
            <person name="Meldrim J."/>
            <person name="Melnikov A."/>
            <person name="Meneus L."/>
            <person name="Mihalev A."/>
            <person name="Mihova T."/>
            <person name="Miller K."/>
            <person name="Mittelman R."/>
            <person name="Mlenga V."/>
            <person name="Mulrain L."/>
            <person name="Munson G."/>
            <person name="Navidi A."/>
            <person name="Naylor J."/>
            <person name="Nguyen T."/>
            <person name="Nguyen N."/>
            <person name="Nguyen C."/>
            <person name="Nguyen T."/>
            <person name="Nicol R."/>
            <person name="Norbu N."/>
            <person name="Norbu C."/>
            <person name="Novod N."/>
            <person name="Nyima T."/>
            <person name="Olandt P."/>
            <person name="O'Neill B."/>
            <person name="O'Neill K."/>
            <person name="Osman S."/>
            <person name="Oyono L."/>
            <person name="Patti C."/>
            <person name="Perrin D."/>
            <person name="Phunkhang P."/>
            <person name="Pierre F."/>
            <person name="Priest M."/>
            <person name="Rachupka A."/>
            <person name="Raghuraman S."/>
            <person name="Rameau R."/>
            <person name="Ray V."/>
            <person name="Raymond C."/>
            <person name="Rege F."/>
            <person name="Rise C."/>
            <person name="Rogers J."/>
            <person name="Rogov P."/>
            <person name="Sahalie J."/>
            <person name="Settipalli S."/>
            <person name="Sharpe T."/>
            <person name="Shea T."/>
            <person name="Sheehan M."/>
            <person name="Sherpa N."/>
            <person name="Shi J."/>
            <person name="Shih D."/>
            <person name="Sloan J."/>
            <person name="Smith C."/>
            <person name="Sparrow T."/>
            <person name="Stalker J."/>
            <person name="Stange-Thomann N."/>
            <person name="Stavropoulos S."/>
            <person name="Stone C."/>
            <person name="Stone S."/>
            <person name="Sykes S."/>
            <person name="Tchuinga P."/>
            <person name="Tenzing P."/>
            <person name="Tesfaye S."/>
            <person name="Thoulutsang D."/>
            <person name="Thoulutsang Y."/>
            <person name="Topham K."/>
            <person name="Topping I."/>
            <person name="Tsamla T."/>
            <person name="Vassiliev H."/>
            <person name="Venkataraman V."/>
            <person name="Vo A."/>
            <person name="Wangchuk T."/>
            <person name="Wangdi T."/>
            <person name="Weiand M."/>
            <person name="Wilkinson J."/>
            <person name="Wilson A."/>
            <person name="Yadav S."/>
            <person name="Yang S."/>
            <person name="Yang X."/>
            <person name="Young G."/>
            <person name="Yu Q."/>
            <person name="Zainoun J."/>
            <person name="Zembek L."/>
            <person name="Zimmer A."/>
            <person name="Lander E.S."/>
        </authorList>
    </citation>
    <scope>NUCLEOTIDE SEQUENCE [LARGE SCALE GENOMIC DNA]</scope>
    <source>
        <strain evidence="19">Boxer</strain>
    </source>
</reference>
<organism evidence="19 20">
    <name type="scientific">Canis lupus familiaris</name>
    <name type="common">Dog</name>
    <name type="synonym">Canis familiaris</name>
    <dbReference type="NCBI Taxonomy" id="9615"/>
    <lineage>
        <taxon>Eukaryota</taxon>
        <taxon>Metazoa</taxon>
        <taxon>Chordata</taxon>
        <taxon>Craniata</taxon>
        <taxon>Vertebrata</taxon>
        <taxon>Euteleostomi</taxon>
        <taxon>Mammalia</taxon>
        <taxon>Eutheria</taxon>
        <taxon>Laurasiatheria</taxon>
        <taxon>Carnivora</taxon>
        <taxon>Caniformia</taxon>
        <taxon>Canidae</taxon>
        <taxon>Canis</taxon>
    </lineage>
</organism>
<evidence type="ECO:0000313" key="20">
    <source>
        <dbReference type="Proteomes" id="UP000002254"/>
    </source>
</evidence>
<evidence type="ECO:0000256" key="8">
    <source>
        <dbReference type="ARBA" id="ARBA00022833"/>
    </source>
</evidence>
<dbReference type="FunCoup" id="A0A8P0SZS1">
    <property type="interactions" value="17"/>
</dbReference>
<dbReference type="AlphaFoldDB" id="A0A8P0SZS1"/>
<feature type="region of interest" description="Disordered" evidence="17">
    <location>
        <begin position="620"/>
        <end position="655"/>
    </location>
</feature>
<feature type="transmembrane region" description="Helical" evidence="16">
    <location>
        <begin position="396"/>
        <end position="418"/>
    </location>
</feature>
<name>A0A8P0SZS1_CANLF</name>
<dbReference type="GO" id="GO:0016020">
    <property type="term" value="C:membrane"/>
    <property type="evidence" value="ECO:0007669"/>
    <property type="project" value="UniProtKB-SubCell"/>
</dbReference>
<evidence type="ECO:0000256" key="5">
    <source>
        <dbReference type="ARBA" id="ARBA00022723"/>
    </source>
</evidence>
<dbReference type="FunFam" id="2.60.40.10:FF:000358">
    <property type="entry name" value="Prolactin receptor"/>
    <property type="match status" value="1"/>
</dbReference>
<feature type="region of interest" description="Disordered" evidence="17">
    <location>
        <begin position="735"/>
        <end position="762"/>
    </location>
</feature>
<dbReference type="PROSITE" id="PS50853">
    <property type="entry name" value="FN3"/>
    <property type="match status" value="2"/>
</dbReference>
<evidence type="ECO:0000256" key="6">
    <source>
        <dbReference type="ARBA" id="ARBA00022729"/>
    </source>
</evidence>
<keyword evidence="7" id="KW-0677">Repeat</keyword>
<accession>A0A8P0SZS1</accession>
<dbReference type="OrthoDB" id="8858139at2759"/>
<feature type="compositionally biased region" description="Pro residues" evidence="17">
    <location>
        <begin position="116"/>
        <end position="140"/>
    </location>
</feature>
<evidence type="ECO:0000256" key="12">
    <source>
        <dbReference type="ARBA" id="ARBA00023170"/>
    </source>
</evidence>